<name>A0A239CK81_9SPHN</name>
<evidence type="ECO:0000313" key="2">
    <source>
        <dbReference type="EMBL" id="SNS20312.1"/>
    </source>
</evidence>
<protein>
    <submittedName>
        <fullName evidence="2">Phage-related baseplate assembly protein</fullName>
    </submittedName>
</protein>
<dbReference type="PANTHER" id="PTHR35862">
    <property type="entry name" value="FELS-2 PROPHAGE PROTEIN"/>
    <property type="match status" value="1"/>
</dbReference>
<keyword evidence="3" id="KW-1185">Reference proteome</keyword>
<sequence length="312" mass="33185">MAAAGDRRRHGAMADHSATFTAVDLSRLPAPTLIEELSYEAIYAAMLARLVELLPDFDATVESDPAVKLLQVAAYREHLIRQRVNEAARANMVAYAMGADLDNLGALMGVQRLMLDPGDEQLGVAPTMESDVDFRRRIVLAPEGFSVAGPEGAYIFHTLSADPDVLDASATSPSPGEVVVTVLSRLGDGTASPELLDIVETRISGEGVRPLTDFVTVQGATIVPFVVTAEVRTFAGPDGSVVIAEARRRLDAYIDDSHRLGRDVTRSGIFAALHSEGVQNVNLIAPAADIILDRDAASWCSAITVTHVGVGE</sequence>
<gene>
    <name evidence="2" type="ORF">SAMN06295912_102248</name>
</gene>
<dbReference type="PIRSF" id="PIRSF020481">
    <property type="entry name" value="BAP"/>
    <property type="match status" value="1"/>
</dbReference>
<feature type="domain" description="Baseplate J-like central" evidence="1">
    <location>
        <begin position="147"/>
        <end position="218"/>
    </location>
</feature>
<proteinExistence type="predicted"/>
<evidence type="ECO:0000313" key="3">
    <source>
        <dbReference type="Proteomes" id="UP000198281"/>
    </source>
</evidence>
<dbReference type="InterPro" id="IPR052726">
    <property type="entry name" value="Phage_Baseplate_Hub"/>
</dbReference>
<dbReference type="InterPro" id="IPR058531">
    <property type="entry name" value="Baseplate_J_M"/>
</dbReference>
<dbReference type="AlphaFoldDB" id="A0A239CK81"/>
<accession>A0A239CK81</accession>
<reference evidence="3" key="1">
    <citation type="submission" date="2017-06" db="EMBL/GenBank/DDBJ databases">
        <authorList>
            <person name="Varghese N."/>
            <person name="Submissions S."/>
        </authorList>
    </citation>
    <scope>NUCLEOTIDE SEQUENCE [LARGE SCALE GENOMIC DNA]</scope>
    <source>
        <strain evidence="3">LNB2</strain>
    </source>
</reference>
<dbReference type="Pfam" id="PF26078">
    <property type="entry name" value="Baseplate_J_M"/>
    <property type="match status" value="1"/>
</dbReference>
<dbReference type="InterPro" id="IPR014507">
    <property type="entry name" value="Baseplate_assembly_J_pred"/>
</dbReference>
<dbReference type="EMBL" id="FZOS01000002">
    <property type="protein sequence ID" value="SNS20312.1"/>
    <property type="molecule type" value="Genomic_DNA"/>
</dbReference>
<dbReference type="Proteomes" id="UP000198281">
    <property type="component" value="Unassembled WGS sequence"/>
</dbReference>
<evidence type="ECO:0000259" key="1">
    <source>
        <dbReference type="Pfam" id="PF26078"/>
    </source>
</evidence>
<organism evidence="2 3">
    <name type="scientific">Edaphosphingomonas laterariae</name>
    <dbReference type="NCBI Taxonomy" id="861865"/>
    <lineage>
        <taxon>Bacteria</taxon>
        <taxon>Pseudomonadati</taxon>
        <taxon>Pseudomonadota</taxon>
        <taxon>Alphaproteobacteria</taxon>
        <taxon>Sphingomonadales</taxon>
        <taxon>Rhizorhabdaceae</taxon>
        <taxon>Edaphosphingomonas</taxon>
    </lineage>
</organism>
<dbReference type="PANTHER" id="PTHR35862:SF1">
    <property type="entry name" value="FELS-2 PROPHAGE PROTEIN"/>
    <property type="match status" value="1"/>
</dbReference>